<reference evidence="1" key="1">
    <citation type="journal article" date="2019" name="Sci. Rep.">
        <title>Draft genome of Tanacetum cinerariifolium, the natural source of mosquito coil.</title>
        <authorList>
            <person name="Yamashiro T."/>
            <person name="Shiraishi A."/>
            <person name="Satake H."/>
            <person name="Nakayama K."/>
        </authorList>
    </citation>
    <scope>NUCLEOTIDE SEQUENCE</scope>
</reference>
<accession>A0A6L2M4I7</accession>
<organism evidence="1">
    <name type="scientific">Tanacetum cinerariifolium</name>
    <name type="common">Dalmatian daisy</name>
    <name type="synonym">Chrysanthemum cinerariifolium</name>
    <dbReference type="NCBI Taxonomy" id="118510"/>
    <lineage>
        <taxon>Eukaryota</taxon>
        <taxon>Viridiplantae</taxon>
        <taxon>Streptophyta</taxon>
        <taxon>Embryophyta</taxon>
        <taxon>Tracheophyta</taxon>
        <taxon>Spermatophyta</taxon>
        <taxon>Magnoliopsida</taxon>
        <taxon>eudicotyledons</taxon>
        <taxon>Gunneridae</taxon>
        <taxon>Pentapetalae</taxon>
        <taxon>asterids</taxon>
        <taxon>campanulids</taxon>
        <taxon>Asterales</taxon>
        <taxon>Asteraceae</taxon>
        <taxon>Asteroideae</taxon>
        <taxon>Anthemideae</taxon>
        <taxon>Anthemidinae</taxon>
        <taxon>Tanacetum</taxon>
    </lineage>
</organism>
<evidence type="ECO:0008006" key="2">
    <source>
        <dbReference type="Google" id="ProtNLM"/>
    </source>
</evidence>
<dbReference type="AlphaFoldDB" id="A0A6L2M4I7"/>
<protein>
    <recommendedName>
        <fullName evidence="2">DUF4216 domain-containing protein</fullName>
    </recommendedName>
</protein>
<sequence length="176" mass="20027">MTPILVNSCVVNDVRFVVHSRDEHHTTQNSSTSSLSEKDIEINEGQKVKRFVIRNNITQIWACSESFKDKPYILATQVKQVFYLEDMAKRPLYWKSSSDLALSGDCNDLDFATSNIDQSMKVKAPPDIILVDKEDDFIDNEYDVSRDLADSDDEVLANANDYDEVTTVVYSSDEKD</sequence>
<gene>
    <name evidence="1" type="ORF">Tci_040327</name>
</gene>
<dbReference type="EMBL" id="BKCJ010005733">
    <property type="protein sequence ID" value="GEU68349.1"/>
    <property type="molecule type" value="Genomic_DNA"/>
</dbReference>
<name>A0A6L2M4I7_TANCI</name>
<proteinExistence type="predicted"/>
<evidence type="ECO:0000313" key="1">
    <source>
        <dbReference type="EMBL" id="GEU68349.1"/>
    </source>
</evidence>
<comment type="caution">
    <text evidence="1">The sequence shown here is derived from an EMBL/GenBank/DDBJ whole genome shotgun (WGS) entry which is preliminary data.</text>
</comment>